<name>A0ABU1ITT6_9BACL</name>
<proteinExistence type="predicted"/>
<dbReference type="PANTHER" id="PTHR43072">
    <property type="entry name" value="N-ACETYLTRANSFERASE"/>
    <property type="match status" value="1"/>
</dbReference>
<organism evidence="4 5">
    <name type="scientific">Paenibacillus hunanensis</name>
    <dbReference type="NCBI Taxonomy" id="539262"/>
    <lineage>
        <taxon>Bacteria</taxon>
        <taxon>Bacillati</taxon>
        <taxon>Bacillota</taxon>
        <taxon>Bacilli</taxon>
        <taxon>Bacillales</taxon>
        <taxon>Paenibacillaceae</taxon>
        <taxon>Paenibacillus</taxon>
    </lineage>
</organism>
<keyword evidence="5" id="KW-1185">Reference proteome</keyword>
<dbReference type="Proteomes" id="UP001185028">
    <property type="component" value="Unassembled WGS sequence"/>
</dbReference>
<dbReference type="Gene3D" id="3.40.630.30">
    <property type="match status" value="1"/>
</dbReference>
<feature type="domain" description="N-acetyltransferase" evidence="3">
    <location>
        <begin position="5"/>
        <end position="193"/>
    </location>
</feature>
<dbReference type="InterPro" id="IPR000182">
    <property type="entry name" value="GNAT_dom"/>
</dbReference>
<protein>
    <submittedName>
        <fullName evidence="4">Phosphinothricin acetyltransferase</fullName>
        <ecNumber evidence="4">2.3.1.183</ecNumber>
    </submittedName>
</protein>
<dbReference type="GO" id="GO:0102971">
    <property type="term" value="F:phosphinothricin N-acetyltransferase activity"/>
    <property type="evidence" value="ECO:0007669"/>
    <property type="project" value="UniProtKB-EC"/>
</dbReference>
<evidence type="ECO:0000256" key="1">
    <source>
        <dbReference type="ARBA" id="ARBA00022679"/>
    </source>
</evidence>
<evidence type="ECO:0000313" key="4">
    <source>
        <dbReference type="EMBL" id="MDR6242420.1"/>
    </source>
</evidence>
<dbReference type="EMBL" id="JAVDQH010000001">
    <property type="protein sequence ID" value="MDR6242420.1"/>
    <property type="molecule type" value="Genomic_DNA"/>
</dbReference>
<dbReference type="SUPFAM" id="SSF55729">
    <property type="entry name" value="Acyl-CoA N-acyltransferases (Nat)"/>
    <property type="match status" value="1"/>
</dbReference>
<keyword evidence="2 4" id="KW-0012">Acyltransferase</keyword>
<gene>
    <name evidence="4" type="ORF">JOC58_000304</name>
</gene>
<dbReference type="PROSITE" id="PS51186">
    <property type="entry name" value="GNAT"/>
    <property type="match status" value="1"/>
</dbReference>
<dbReference type="RefSeq" id="WP_188774879.1">
    <property type="nucleotide sequence ID" value="NZ_BMMB01000003.1"/>
</dbReference>
<evidence type="ECO:0000256" key="2">
    <source>
        <dbReference type="ARBA" id="ARBA00023315"/>
    </source>
</evidence>
<keyword evidence="1 4" id="KW-0808">Transferase</keyword>
<reference evidence="4 5" key="1">
    <citation type="submission" date="2023-07" db="EMBL/GenBank/DDBJ databases">
        <title>Genomic Encyclopedia of Type Strains, Phase IV (KMG-IV): sequencing the most valuable type-strain genomes for metagenomic binning, comparative biology and taxonomic classification.</title>
        <authorList>
            <person name="Goeker M."/>
        </authorList>
    </citation>
    <scope>NUCLEOTIDE SEQUENCE [LARGE SCALE GENOMIC DNA]</scope>
    <source>
        <strain evidence="4 5">DSM 22170</strain>
    </source>
</reference>
<comment type="caution">
    <text evidence="4">The sequence shown here is derived from an EMBL/GenBank/DDBJ whole genome shotgun (WGS) entry which is preliminary data.</text>
</comment>
<dbReference type="EC" id="2.3.1.183" evidence="4"/>
<dbReference type="PANTHER" id="PTHR43072:SF23">
    <property type="entry name" value="UPF0039 PROTEIN C11D3.02C"/>
    <property type="match status" value="1"/>
</dbReference>
<evidence type="ECO:0000259" key="3">
    <source>
        <dbReference type="PROSITE" id="PS51186"/>
    </source>
</evidence>
<sequence>MQTTLEFVPVQEQHVEQIVDIYNYYVLHTTVSFHTEPLTLDEMRAQLFDLPAHYCSYAIIEHAGERDTDEQPVAGASDSLNESVIRANDSGILVGYILLTRHKAKQAYDTTAEITIYLKPEQAGKGIGSRALVFIEQAAQQHGFHVLVATVCADNTSSIRLFERYGYEKCAHFREVGRKFDQWLDIVSYQKLIGRREGVDG</sequence>
<dbReference type="Pfam" id="PF00583">
    <property type="entry name" value="Acetyltransf_1"/>
    <property type="match status" value="1"/>
</dbReference>
<dbReference type="CDD" id="cd04301">
    <property type="entry name" value="NAT_SF"/>
    <property type="match status" value="1"/>
</dbReference>
<accession>A0ABU1ITT6</accession>
<dbReference type="InterPro" id="IPR016181">
    <property type="entry name" value="Acyl_CoA_acyltransferase"/>
</dbReference>
<evidence type="ECO:0000313" key="5">
    <source>
        <dbReference type="Proteomes" id="UP001185028"/>
    </source>
</evidence>